<dbReference type="STRING" id="121821.GCA_001870675_02108"/>
<dbReference type="NCBIfam" id="NF004955">
    <property type="entry name" value="PRK06299.1-5"/>
    <property type="match status" value="1"/>
</dbReference>
<dbReference type="CDD" id="cd05688">
    <property type="entry name" value="S1_RPS1_repeat_ec3"/>
    <property type="match status" value="1"/>
</dbReference>
<dbReference type="Gene3D" id="2.40.50.140">
    <property type="entry name" value="Nucleic acid-binding proteins"/>
    <property type="match status" value="5"/>
</dbReference>
<dbReference type="Proteomes" id="UP000249364">
    <property type="component" value="Unassembled WGS sequence"/>
</dbReference>
<gene>
    <name evidence="9" type="ORF">LY56_00036</name>
</gene>
<comment type="caution">
    <text evidence="9">The sequence shown here is derived from an EMBL/GenBank/DDBJ whole genome shotgun (WGS) entry which is preliminary data.</text>
</comment>
<name>A0A2W7R1A4_9RHOB</name>
<comment type="similarity">
    <text evidence="1 7">Belongs to the bacterial ribosomal protein bS1 family.</text>
</comment>
<feature type="domain" description="S1 motif" evidence="8">
    <location>
        <begin position="456"/>
        <end position="524"/>
    </location>
</feature>
<dbReference type="SMART" id="SM00316">
    <property type="entry name" value="S1"/>
    <property type="match status" value="6"/>
</dbReference>
<dbReference type="InterPro" id="IPR035104">
    <property type="entry name" value="Ribosomal_protein_S1-like"/>
</dbReference>
<evidence type="ECO:0000256" key="2">
    <source>
        <dbReference type="ARBA" id="ARBA00022737"/>
    </source>
</evidence>
<dbReference type="InterPro" id="IPR050437">
    <property type="entry name" value="Ribos_protein_bS1-like"/>
</dbReference>
<evidence type="ECO:0000313" key="10">
    <source>
        <dbReference type="Proteomes" id="UP000249364"/>
    </source>
</evidence>
<dbReference type="InterPro" id="IPR000110">
    <property type="entry name" value="Ribosomal_bS1"/>
</dbReference>
<keyword evidence="5 7" id="KW-0687">Ribonucleoprotein</keyword>
<keyword evidence="2" id="KW-0677">Repeat</keyword>
<comment type="function">
    <text evidence="6 7">Binds mRNA; thus facilitating recognition of the initiation point. It is needed to translate mRNA with a short Shine-Dalgarno (SD) purine-rich sequence.</text>
</comment>
<dbReference type="RefSeq" id="WP_071468824.1">
    <property type="nucleotide sequence ID" value="NZ_MEHT01000009.1"/>
</dbReference>
<feature type="domain" description="S1 motif" evidence="8">
    <location>
        <begin position="110"/>
        <end position="176"/>
    </location>
</feature>
<dbReference type="AlphaFoldDB" id="A0A2W7R1A4"/>
<dbReference type="Pfam" id="PF00575">
    <property type="entry name" value="S1"/>
    <property type="match status" value="6"/>
</dbReference>
<proteinExistence type="inferred from homology"/>
<dbReference type="CDD" id="cd05691">
    <property type="entry name" value="S1_RPS1_repeat_ec6"/>
    <property type="match status" value="1"/>
</dbReference>
<protein>
    <recommendedName>
        <fullName evidence="7">30S ribosomal protein S1</fullName>
    </recommendedName>
</protein>
<dbReference type="GO" id="GO:0022627">
    <property type="term" value="C:cytosolic small ribosomal subunit"/>
    <property type="evidence" value="ECO:0007669"/>
    <property type="project" value="TreeGrafter"/>
</dbReference>
<keyword evidence="10" id="KW-1185">Reference proteome</keyword>
<reference evidence="9 10" key="1">
    <citation type="submission" date="2018-06" db="EMBL/GenBank/DDBJ databases">
        <title>Genomic Encyclopedia of Archaeal and Bacterial Type Strains, Phase II (KMG-II): from individual species to whole genera.</title>
        <authorList>
            <person name="Goeker M."/>
        </authorList>
    </citation>
    <scope>NUCLEOTIDE SEQUENCE [LARGE SCALE GENOMIC DNA]</scope>
    <source>
        <strain evidence="9 10">DSM 13087</strain>
    </source>
</reference>
<evidence type="ECO:0000256" key="3">
    <source>
        <dbReference type="ARBA" id="ARBA00022884"/>
    </source>
</evidence>
<evidence type="ECO:0000259" key="8">
    <source>
        <dbReference type="PROSITE" id="PS50126"/>
    </source>
</evidence>
<dbReference type="InterPro" id="IPR012340">
    <property type="entry name" value="NA-bd_OB-fold"/>
</dbReference>
<dbReference type="GO" id="GO:0003729">
    <property type="term" value="F:mRNA binding"/>
    <property type="evidence" value="ECO:0007669"/>
    <property type="project" value="TreeGrafter"/>
</dbReference>
<feature type="domain" description="S1 motif" evidence="8">
    <location>
        <begin position="26"/>
        <end position="92"/>
    </location>
</feature>
<keyword evidence="4 7" id="KW-0689">Ribosomal protein</keyword>
<dbReference type="PANTHER" id="PTHR10724">
    <property type="entry name" value="30S RIBOSOMAL PROTEIN S1"/>
    <property type="match status" value="1"/>
</dbReference>
<organism evidence="9 10">
    <name type="scientific">Roseinatronobacter thiooxidans</name>
    <dbReference type="NCBI Taxonomy" id="121821"/>
    <lineage>
        <taxon>Bacteria</taxon>
        <taxon>Pseudomonadati</taxon>
        <taxon>Pseudomonadota</taxon>
        <taxon>Alphaproteobacteria</taxon>
        <taxon>Rhodobacterales</taxon>
        <taxon>Paracoccaceae</taxon>
        <taxon>Roseinatronobacter</taxon>
    </lineage>
</organism>
<feature type="domain" description="S1 motif" evidence="8">
    <location>
        <begin position="369"/>
        <end position="439"/>
    </location>
</feature>
<dbReference type="EMBL" id="QKZQ01000001">
    <property type="protein sequence ID" value="PZX47889.1"/>
    <property type="molecule type" value="Genomic_DNA"/>
</dbReference>
<evidence type="ECO:0000256" key="6">
    <source>
        <dbReference type="ARBA" id="ARBA00025604"/>
    </source>
</evidence>
<dbReference type="PRINTS" id="PR00681">
    <property type="entry name" value="RIBOSOMALS1"/>
</dbReference>
<dbReference type="OrthoDB" id="9804077at2"/>
<sequence length="559" mass="61278">MCAKATMEEFEAMLAESLEMDTPDEGSVVTGKVIAIEAGQAIIDVGYKMEGRVDLKEFANPGETPQVAVGDEVEVFLERVENARGEAVVSREKARREAAWDRLEKAYADETRVEGAIFGRVKGGFTVDLGGAVAFLPGSQVDVRPVRDAGPLMGLKQPFQILKMDRRRGNIVVSRRAILEESRAEQRAEVIAQLAEGQVVDGVVKNITEYGAFVDLGGVDGLLHVTDMAWRRVNHPSEVVTIGETIKVQVIKINKDTHRISLGIKQLQADPWDSVSTQYALGTVHKGRVTNITDYGAFVELEAGVEGLVHVSEMSWTKKNVHPGKIVSTSQEVDVMVLEIDGAKRRVSLGLKQTMRNPWEVFAETNPVGTQIEGEIKNITEFGLFVGLEGDIDGMVHLSDISWDQRGEEAITEFRKGDMVHAVVSEVDIERERISLSIKALENDNFSDAVEGVKRGAIVTCAVTAIEDGGIEVEYNSMKSFIRRSDLARDRADQRPERFQVGDKIDARVTSVDSKTRRLGLSIKAREIAEEKEAVEQYGSSDAGASLGDILGAALKDRS</sequence>
<feature type="domain" description="S1 motif" evidence="8">
    <location>
        <begin position="197"/>
        <end position="265"/>
    </location>
</feature>
<dbReference type="NCBIfam" id="TIGR00717">
    <property type="entry name" value="rpsA"/>
    <property type="match status" value="1"/>
</dbReference>
<dbReference type="PROSITE" id="PS50126">
    <property type="entry name" value="S1"/>
    <property type="match status" value="6"/>
</dbReference>
<evidence type="ECO:0000256" key="7">
    <source>
        <dbReference type="PIRNR" id="PIRNR002111"/>
    </source>
</evidence>
<dbReference type="NCBIfam" id="NF004952">
    <property type="entry name" value="PRK06299.1-2"/>
    <property type="match status" value="1"/>
</dbReference>
<dbReference type="GO" id="GO:0003735">
    <property type="term" value="F:structural constituent of ribosome"/>
    <property type="evidence" value="ECO:0007669"/>
    <property type="project" value="InterPro"/>
</dbReference>
<evidence type="ECO:0000313" key="9">
    <source>
        <dbReference type="EMBL" id="PZX47889.1"/>
    </source>
</evidence>
<dbReference type="SUPFAM" id="SSF50249">
    <property type="entry name" value="Nucleic acid-binding proteins"/>
    <property type="match status" value="6"/>
</dbReference>
<dbReference type="InterPro" id="IPR003029">
    <property type="entry name" value="S1_domain"/>
</dbReference>
<dbReference type="PANTHER" id="PTHR10724:SF7">
    <property type="entry name" value="SMALL RIBOSOMAL SUBUNIT PROTEIN BS1C"/>
    <property type="match status" value="1"/>
</dbReference>
<accession>A0A2W7R1A4</accession>
<keyword evidence="3 7" id="KW-0694">RNA-binding</keyword>
<evidence type="ECO:0000256" key="1">
    <source>
        <dbReference type="ARBA" id="ARBA00006767"/>
    </source>
</evidence>
<evidence type="ECO:0000256" key="5">
    <source>
        <dbReference type="ARBA" id="ARBA00023274"/>
    </source>
</evidence>
<dbReference type="FunFam" id="2.40.50.140:FF:000018">
    <property type="entry name" value="30S ribosomal protein S1"/>
    <property type="match status" value="1"/>
</dbReference>
<feature type="domain" description="S1 motif" evidence="8">
    <location>
        <begin position="282"/>
        <end position="352"/>
    </location>
</feature>
<dbReference type="FunFam" id="2.40.50.140:FF:000011">
    <property type="entry name" value="30S ribosomal protein S1"/>
    <property type="match status" value="1"/>
</dbReference>
<dbReference type="CDD" id="cd04465">
    <property type="entry name" value="S1_RPS1_repeat_ec2_hs2"/>
    <property type="match status" value="1"/>
</dbReference>
<dbReference type="CDD" id="cd05687">
    <property type="entry name" value="S1_RPS1_repeat_ec1_hs1"/>
    <property type="match status" value="1"/>
</dbReference>
<dbReference type="PIRSF" id="PIRSF002111">
    <property type="entry name" value="RpsA"/>
    <property type="match status" value="1"/>
</dbReference>
<dbReference type="GO" id="GO:0006412">
    <property type="term" value="P:translation"/>
    <property type="evidence" value="ECO:0007669"/>
    <property type="project" value="InterPro"/>
</dbReference>
<evidence type="ECO:0000256" key="4">
    <source>
        <dbReference type="ARBA" id="ARBA00022980"/>
    </source>
</evidence>